<dbReference type="AlphaFoldDB" id="A0A1A6HME0"/>
<accession>A0A1A6HME0</accession>
<name>A0A1A6HME0_NEOLE</name>
<reference evidence="1 2" key="1">
    <citation type="submission" date="2016-06" db="EMBL/GenBank/DDBJ databases">
        <title>The Draft Genome Sequence and Annotation of the Desert Woodrat Neotoma lepida.</title>
        <authorList>
            <person name="Campbell M."/>
            <person name="Oakeson K.F."/>
            <person name="Yandell M."/>
            <person name="Halpert J.R."/>
            <person name="Dearing D."/>
        </authorList>
    </citation>
    <scope>NUCLEOTIDE SEQUENCE [LARGE SCALE GENOMIC DNA]</scope>
    <source>
        <strain evidence="1">417</strain>
        <tissue evidence="1">Liver</tissue>
    </source>
</reference>
<protein>
    <submittedName>
        <fullName evidence="1">Uncharacterized protein</fullName>
    </submittedName>
</protein>
<keyword evidence="2" id="KW-1185">Reference proteome</keyword>
<comment type="caution">
    <text evidence="1">The sequence shown here is derived from an EMBL/GenBank/DDBJ whole genome shotgun (WGS) entry which is preliminary data.</text>
</comment>
<sequence>MARRGWGRIREPREAACLEAAAEDDAFLPGPSPASAFFCNTSSTPHRRLRLFRAAVPCSLHMLV</sequence>
<gene>
    <name evidence="1" type="ORF">A6R68_18207</name>
</gene>
<evidence type="ECO:0000313" key="2">
    <source>
        <dbReference type="Proteomes" id="UP000092124"/>
    </source>
</evidence>
<evidence type="ECO:0000313" key="1">
    <source>
        <dbReference type="EMBL" id="OBS79456.1"/>
    </source>
</evidence>
<proteinExistence type="predicted"/>
<organism evidence="1 2">
    <name type="scientific">Neotoma lepida</name>
    <name type="common">Desert woodrat</name>
    <dbReference type="NCBI Taxonomy" id="56216"/>
    <lineage>
        <taxon>Eukaryota</taxon>
        <taxon>Metazoa</taxon>
        <taxon>Chordata</taxon>
        <taxon>Craniata</taxon>
        <taxon>Vertebrata</taxon>
        <taxon>Euteleostomi</taxon>
        <taxon>Mammalia</taxon>
        <taxon>Eutheria</taxon>
        <taxon>Euarchontoglires</taxon>
        <taxon>Glires</taxon>
        <taxon>Rodentia</taxon>
        <taxon>Myomorpha</taxon>
        <taxon>Muroidea</taxon>
        <taxon>Cricetidae</taxon>
        <taxon>Neotominae</taxon>
        <taxon>Neotoma</taxon>
    </lineage>
</organism>
<dbReference type="Proteomes" id="UP000092124">
    <property type="component" value="Unassembled WGS sequence"/>
</dbReference>
<dbReference type="EMBL" id="LZPO01020470">
    <property type="protein sequence ID" value="OBS79456.1"/>
    <property type="molecule type" value="Genomic_DNA"/>
</dbReference>